<proteinExistence type="predicted"/>
<reference evidence="2" key="1">
    <citation type="submission" date="2021-05" db="EMBL/GenBank/DDBJ databases">
        <authorList>
            <person name="Alioto T."/>
            <person name="Alioto T."/>
            <person name="Gomez Garrido J."/>
        </authorList>
    </citation>
    <scope>NUCLEOTIDE SEQUENCE</scope>
</reference>
<dbReference type="AlphaFoldDB" id="A0A8D8VTD5"/>
<evidence type="ECO:0000313" key="2">
    <source>
        <dbReference type="EMBL" id="CAG6632960.1"/>
    </source>
</evidence>
<feature type="transmembrane region" description="Helical" evidence="1">
    <location>
        <begin position="48"/>
        <end position="70"/>
    </location>
</feature>
<sequence>MSNIFLSTDFIRKIHVGGYISIYTICANGSFICIRSLVVFIYKDSTKFTVFRCICITISNIIRCMCVDYVRLRFVYKSNMITSRFTCFRDLAVFIYMSTTMFTVFRCIYIGNIIRCMCVDDVGLRFIRWVYKVHMSRVNTPGFTSISSGGLFFFFFGENGFSSG</sequence>
<name>A0A8D8VTD5_9HEMI</name>
<keyword evidence="1" id="KW-0812">Transmembrane</keyword>
<feature type="transmembrane region" description="Helical" evidence="1">
    <location>
        <begin position="20"/>
        <end position="42"/>
    </location>
</feature>
<keyword evidence="1" id="KW-1133">Transmembrane helix</keyword>
<feature type="transmembrane region" description="Helical" evidence="1">
    <location>
        <begin position="91"/>
        <end position="111"/>
    </location>
</feature>
<accession>A0A8D8VTD5</accession>
<keyword evidence="1" id="KW-0472">Membrane</keyword>
<organism evidence="2">
    <name type="scientific">Cacopsylla melanoneura</name>
    <dbReference type="NCBI Taxonomy" id="428564"/>
    <lineage>
        <taxon>Eukaryota</taxon>
        <taxon>Metazoa</taxon>
        <taxon>Ecdysozoa</taxon>
        <taxon>Arthropoda</taxon>
        <taxon>Hexapoda</taxon>
        <taxon>Insecta</taxon>
        <taxon>Pterygota</taxon>
        <taxon>Neoptera</taxon>
        <taxon>Paraneoptera</taxon>
        <taxon>Hemiptera</taxon>
        <taxon>Sternorrhyncha</taxon>
        <taxon>Psylloidea</taxon>
        <taxon>Psyllidae</taxon>
        <taxon>Psyllinae</taxon>
        <taxon>Cacopsylla</taxon>
    </lineage>
</organism>
<dbReference type="EMBL" id="HBUF01081293">
    <property type="protein sequence ID" value="CAG6632960.1"/>
    <property type="molecule type" value="Transcribed_RNA"/>
</dbReference>
<evidence type="ECO:0000256" key="1">
    <source>
        <dbReference type="SAM" id="Phobius"/>
    </source>
</evidence>
<protein>
    <submittedName>
        <fullName evidence="2">Uncharacterized protein</fullName>
    </submittedName>
</protein>